<evidence type="ECO:0000313" key="1">
    <source>
        <dbReference type="EMBL" id="CAC5382302.1"/>
    </source>
</evidence>
<evidence type="ECO:0000313" key="2">
    <source>
        <dbReference type="Proteomes" id="UP000507470"/>
    </source>
</evidence>
<dbReference type="PANTHER" id="PTHR47018">
    <property type="entry name" value="CXC DOMAIN-CONTAINING PROTEIN-RELATED"/>
    <property type="match status" value="1"/>
</dbReference>
<accession>A0A6J8BES1</accession>
<gene>
    <name evidence="1" type="ORF">MCOR_18144</name>
</gene>
<dbReference type="AlphaFoldDB" id="A0A6J8BES1"/>
<sequence>MKTCSPHNPTEVALKRQFFNPPVFTIDQAASIPNGVRISLEKFGIISIGEIQISNGSKRREIQLKYGGRTAKWTAWNVVAESDSGCHLQAGKMYQIKNIVPTNDFHGCRCYSACPSTTCELLEDLEEETGLLERVVESVSFESNLIEVREEYYSIPKAMLMAVFPSGIFVNNTNIRAKRKREKVIEMVLFCGDASDDLHDASTFMIDKGVRECALELQDTVFLAKLSVWDLISQEAKYHAKYLIKLYNKASRQTPKTKKTGHDTRDIVDPKVANTVKNIEQIRNDKYHEYVRKRLNKTTTPLSDPIKQNKLHLFSRQELRSESKEIRQISSIKQECSLFSQLYVSCQVRDSDIDEFFHHENQAYPPSLSQFGPLEGITRGKHGQDIRRGVQADSTIPGNWESFRRIDDNKTELFAYLAEQLLKLTPSDQTTLVSTQGREIVCNKPNKNNDGLSPLTEDLKVFSDKPNEDCVNEFALNIERFVVLMYDRTSECLRVDAARKYLFTRKGRSIENIPQSSAALHQHIKRAAYQAGFCWGQALVKLQETPSPSNWGWKRNKGGLWEPFWTSLQQVSESCAEMWM</sequence>
<reference evidence="1 2" key="1">
    <citation type="submission" date="2020-06" db="EMBL/GenBank/DDBJ databases">
        <authorList>
            <person name="Li R."/>
            <person name="Bekaert M."/>
        </authorList>
    </citation>
    <scope>NUCLEOTIDE SEQUENCE [LARGE SCALE GENOMIC DNA]</scope>
    <source>
        <strain evidence="2">wild</strain>
    </source>
</reference>
<name>A0A6J8BES1_MYTCO</name>
<dbReference type="EMBL" id="CACVKT020003187">
    <property type="protein sequence ID" value="CAC5382302.1"/>
    <property type="molecule type" value="Genomic_DNA"/>
</dbReference>
<dbReference type="OrthoDB" id="6132229at2759"/>
<dbReference type="Proteomes" id="UP000507470">
    <property type="component" value="Unassembled WGS sequence"/>
</dbReference>
<keyword evidence="2" id="KW-1185">Reference proteome</keyword>
<proteinExistence type="predicted"/>
<organism evidence="1 2">
    <name type="scientific">Mytilus coruscus</name>
    <name type="common">Sea mussel</name>
    <dbReference type="NCBI Taxonomy" id="42192"/>
    <lineage>
        <taxon>Eukaryota</taxon>
        <taxon>Metazoa</taxon>
        <taxon>Spiralia</taxon>
        <taxon>Lophotrochozoa</taxon>
        <taxon>Mollusca</taxon>
        <taxon>Bivalvia</taxon>
        <taxon>Autobranchia</taxon>
        <taxon>Pteriomorphia</taxon>
        <taxon>Mytilida</taxon>
        <taxon>Mytiloidea</taxon>
        <taxon>Mytilidae</taxon>
        <taxon>Mytilinae</taxon>
        <taxon>Mytilus</taxon>
    </lineage>
</organism>
<protein>
    <submittedName>
        <fullName evidence="1">Uncharacterized protein</fullName>
    </submittedName>
</protein>